<feature type="non-terminal residue" evidence="6">
    <location>
        <position position="1"/>
    </location>
</feature>
<dbReference type="InterPro" id="IPR001245">
    <property type="entry name" value="Ser-Thr/Tyr_kinase_cat_dom"/>
</dbReference>
<keyword evidence="2" id="KW-0547">Nucleotide-binding</keyword>
<dbReference type="EMBL" id="JAHRHJ020000009">
    <property type="protein sequence ID" value="KAH9302195.1"/>
    <property type="molecule type" value="Genomic_DNA"/>
</dbReference>
<gene>
    <name evidence="6" type="ORF">KI387_013778</name>
</gene>
<evidence type="ECO:0000256" key="3">
    <source>
        <dbReference type="ARBA" id="ARBA00022777"/>
    </source>
</evidence>
<dbReference type="AlphaFoldDB" id="A0AA38CKZ6"/>
<sequence length="83" mass="9544">GYMAPEYTMHGKLSTKTDVYGFVVVLLEIVCGIKNIDVKLLPEYQTLLELVWRFYTRGNIVDVVDIAIIEYCPKEYISNCVHV</sequence>
<evidence type="ECO:0000259" key="5">
    <source>
        <dbReference type="Pfam" id="PF07714"/>
    </source>
</evidence>
<accession>A0AA38CKZ6</accession>
<dbReference type="InterPro" id="IPR052059">
    <property type="entry name" value="CR_Ser/Thr_kinase"/>
</dbReference>
<keyword evidence="1" id="KW-0808">Transferase</keyword>
<evidence type="ECO:0000256" key="2">
    <source>
        <dbReference type="ARBA" id="ARBA00022741"/>
    </source>
</evidence>
<dbReference type="SUPFAM" id="SSF56112">
    <property type="entry name" value="Protein kinase-like (PK-like)"/>
    <property type="match status" value="1"/>
</dbReference>
<keyword evidence="7" id="KW-1185">Reference proteome</keyword>
<organism evidence="6 7">
    <name type="scientific">Taxus chinensis</name>
    <name type="common">Chinese yew</name>
    <name type="synonym">Taxus wallichiana var. chinensis</name>
    <dbReference type="NCBI Taxonomy" id="29808"/>
    <lineage>
        <taxon>Eukaryota</taxon>
        <taxon>Viridiplantae</taxon>
        <taxon>Streptophyta</taxon>
        <taxon>Embryophyta</taxon>
        <taxon>Tracheophyta</taxon>
        <taxon>Spermatophyta</taxon>
        <taxon>Pinopsida</taxon>
        <taxon>Pinidae</taxon>
        <taxon>Conifers II</taxon>
        <taxon>Cupressales</taxon>
        <taxon>Taxaceae</taxon>
        <taxon>Taxus</taxon>
    </lineage>
</organism>
<evidence type="ECO:0000256" key="4">
    <source>
        <dbReference type="ARBA" id="ARBA00022840"/>
    </source>
</evidence>
<dbReference type="PANTHER" id="PTHR47973">
    <property type="entry name" value="CYSTEINE-RICH RECEPTOR-LIKE PROTEIN KINASE 3"/>
    <property type="match status" value="1"/>
</dbReference>
<comment type="caution">
    <text evidence="6">The sequence shown here is derived from an EMBL/GenBank/DDBJ whole genome shotgun (WGS) entry which is preliminary data.</text>
</comment>
<dbReference type="GO" id="GO:0005524">
    <property type="term" value="F:ATP binding"/>
    <property type="evidence" value="ECO:0007669"/>
    <property type="project" value="UniProtKB-KW"/>
</dbReference>
<reference evidence="6 7" key="1">
    <citation type="journal article" date="2021" name="Nat. Plants">
        <title>The Taxus genome provides insights into paclitaxel biosynthesis.</title>
        <authorList>
            <person name="Xiong X."/>
            <person name="Gou J."/>
            <person name="Liao Q."/>
            <person name="Li Y."/>
            <person name="Zhou Q."/>
            <person name="Bi G."/>
            <person name="Li C."/>
            <person name="Du R."/>
            <person name="Wang X."/>
            <person name="Sun T."/>
            <person name="Guo L."/>
            <person name="Liang H."/>
            <person name="Lu P."/>
            <person name="Wu Y."/>
            <person name="Zhang Z."/>
            <person name="Ro D.K."/>
            <person name="Shang Y."/>
            <person name="Huang S."/>
            <person name="Yan J."/>
        </authorList>
    </citation>
    <scope>NUCLEOTIDE SEQUENCE [LARGE SCALE GENOMIC DNA]</scope>
    <source>
        <strain evidence="6">Ta-2019</strain>
    </source>
</reference>
<feature type="non-terminal residue" evidence="6">
    <location>
        <position position="83"/>
    </location>
</feature>
<keyword evidence="3" id="KW-0418">Kinase</keyword>
<name>A0AA38CKZ6_TAXCH</name>
<keyword evidence="4" id="KW-0067">ATP-binding</keyword>
<dbReference type="Gene3D" id="1.10.510.10">
    <property type="entry name" value="Transferase(Phosphotransferase) domain 1"/>
    <property type="match status" value="1"/>
</dbReference>
<dbReference type="Pfam" id="PF07714">
    <property type="entry name" value="PK_Tyr_Ser-Thr"/>
    <property type="match status" value="1"/>
</dbReference>
<dbReference type="GO" id="GO:0004672">
    <property type="term" value="F:protein kinase activity"/>
    <property type="evidence" value="ECO:0007669"/>
    <property type="project" value="InterPro"/>
</dbReference>
<protein>
    <recommendedName>
        <fullName evidence="5">Serine-threonine/tyrosine-protein kinase catalytic domain-containing protein</fullName>
    </recommendedName>
</protein>
<feature type="domain" description="Serine-threonine/tyrosine-protein kinase catalytic" evidence="5">
    <location>
        <begin position="2"/>
        <end position="32"/>
    </location>
</feature>
<dbReference type="InterPro" id="IPR011009">
    <property type="entry name" value="Kinase-like_dom_sf"/>
</dbReference>
<evidence type="ECO:0000256" key="1">
    <source>
        <dbReference type="ARBA" id="ARBA00022679"/>
    </source>
</evidence>
<evidence type="ECO:0000313" key="7">
    <source>
        <dbReference type="Proteomes" id="UP000824469"/>
    </source>
</evidence>
<dbReference type="OMA" id="ISNCVHV"/>
<proteinExistence type="predicted"/>
<evidence type="ECO:0000313" key="6">
    <source>
        <dbReference type="EMBL" id="KAH9302195.1"/>
    </source>
</evidence>
<dbReference type="Proteomes" id="UP000824469">
    <property type="component" value="Unassembled WGS sequence"/>
</dbReference>